<dbReference type="PANTHER" id="PTHR48467">
    <property type="entry name" value="GLUTAMATE SYNTHASE 1 [NADH], CHLOROPLASTIC-LIKE"/>
    <property type="match status" value="1"/>
</dbReference>
<sequence length="501" mass="52797">MAYAITQTCCNDATCVSVCPVNCIHPTPQEREFGSTEMLHIDPKTCIDCGACADACPVDAIFPVDSLTGGRREYAGINAAYFADVAPPEPAPGSPNFHTWGEPSFERSLPSDFGPLRVAIVGTGPAGMYAAEDLLLHTKAEVTLVDRLPTAGGLVRYGVAPDHTATKKAGETFARFHSHPRVRMHLGLEVGRHVTAGELAAHHDAVIYAVGASTDRRLGIPGEDLPGSISATTFVAWYNAHPEVAPDAVDLSGERVVVVGNGNVALDVARILVSDPDTLAGTEIAGHALAALRRSNVREVVLLGRRGPEDAAYTRSELIALKHMDGVSLVVDDHDPRIAAAIDEASPRDKAGALRDVARERVDWAAAPRTGRRIVFRFRSAPVAATGDGHVAALRVTGHDGELDLPAGMALRAVGHRGAPVPGLPFDETTGTVPNEGGRVPGRPGTYVVGWIKRGPSGGIGANRRCAAETVGTLLADAVAGALPEPTRKPRAFRRLARARR</sequence>
<evidence type="ECO:0000256" key="5">
    <source>
        <dbReference type="ARBA" id="ARBA00022827"/>
    </source>
</evidence>
<keyword evidence="8" id="KW-0408">Iron</keyword>
<keyword evidence="7" id="KW-0560">Oxidoreductase</keyword>
<accession>A0A345XKB4</accession>
<evidence type="ECO:0000256" key="3">
    <source>
        <dbReference type="ARBA" id="ARBA00022630"/>
    </source>
</evidence>
<dbReference type="InterPro" id="IPR036188">
    <property type="entry name" value="FAD/NAD-bd_sf"/>
</dbReference>
<proteinExistence type="predicted"/>
<evidence type="ECO:0000256" key="2">
    <source>
        <dbReference type="ARBA" id="ARBA00013223"/>
    </source>
</evidence>
<dbReference type="Gene3D" id="3.50.50.60">
    <property type="entry name" value="FAD/NAD(P)-binding domain"/>
    <property type="match status" value="1"/>
</dbReference>
<evidence type="ECO:0000259" key="12">
    <source>
        <dbReference type="PROSITE" id="PS51379"/>
    </source>
</evidence>
<dbReference type="KEGG" id="sarm:DVA86_04855"/>
<evidence type="ECO:0000256" key="9">
    <source>
        <dbReference type="ARBA" id="ARBA00023014"/>
    </source>
</evidence>
<dbReference type="EC" id="1.18.1.2" evidence="2"/>
<comment type="catalytic activity">
    <reaction evidence="10">
        <text>2 reduced [2Fe-2S]-[ferredoxin] + NADP(+) + H(+) = 2 oxidized [2Fe-2S]-[ferredoxin] + NADPH</text>
        <dbReference type="Rhea" id="RHEA:20125"/>
        <dbReference type="Rhea" id="RHEA-COMP:10000"/>
        <dbReference type="Rhea" id="RHEA-COMP:10001"/>
        <dbReference type="ChEBI" id="CHEBI:15378"/>
        <dbReference type="ChEBI" id="CHEBI:33737"/>
        <dbReference type="ChEBI" id="CHEBI:33738"/>
        <dbReference type="ChEBI" id="CHEBI:57783"/>
        <dbReference type="ChEBI" id="CHEBI:58349"/>
        <dbReference type="EC" id="1.18.1.2"/>
    </reaction>
</comment>
<keyword evidence="14" id="KW-1185">Reference proteome</keyword>
<dbReference type="GO" id="GO:0046872">
    <property type="term" value="F:metal ion binding"/>
    <property type="evidence" value="ECO:0007669"/>
    <property type="project" value="UniProtKB-KW"/>
</dbReference>
<gene>
    <name evidence="13" type="ORF">DVA86_04855</name>
</gene>
<evidence type="ECO:0000256" key="11">
    <source>
        <dbReference type="SAM" id="MobiDB-lite"/>
    </source>
</evidence>
<dbReference type="InterPro" id="IPR023753">
    <property type="entry name" value="FAD/NAD-binding_dom"/>
</dbReference>
<keyword evidence="5" id="KW-0274">FAD</keyword>
<dbReference type="InterPro" id="IPR017900">
    <property type="entry name" value="4Fe4S_Fe_S_CS"/>
</dbReference>
<dbReference type="PROSITE" id="PS51379">
    <property type="entry name" value="4FE4S_FER_2"/>
    <property type="match status" value="1"/>
</dbReference>
<dbReference type="CDD" id="cd04410">
    <property type="entry name" value="DMSOR_beta-like"/>
    <property type="match status" value="1"/>
</dbReference>
<evidence type="ECO:0000313" key="13">
    <source>
        <dbReference type="EMBL" id="AXK32080.1"/>
    </source>
</evidence>
<evidence type="ECO:0000313" key="14">
    <source>
        <dbReference type="Proteomes" id="UP000254425"/>
    </source>
</evidence>
<evidence type="ECO:0000256" key="6">
    <source>
        <dbReference type="ARBA" id="ARBA00022857"/>
    </source>
</evidence>
<dbReference type="AlphaFoldDB" id="A0A345XKB4"/>
<keyword evidence="3" id="KW-0285">Flavoprotein</keyword>
<dbReference type="GO" id="GO:0004324">
    <property type="term" value="F:ferredoxin-NADP+ reductase activity"/>
    <property type="evidence" value="ECO:0007669"/>
    <property type="project" value="UniProtKB-EC"/>
</dbReference>
<dbReference type="Gene3D" id="3.30.70.20">
    <property type="match status" value="1"/>
</dbReference>
<dbReference type="GO" id="GO:0051536">
    <property type="term" value="F:iron-sulfur cluster binding"/>
    <property type="evidence" value="ECO:0007669"/>
    <property type="project" value="UniProtKB-KW"/>
</dbReference>
<dbReference type="PANTHER" id="PTHR48467:SF1">
    <property type="entry name" value="GLUTAMATE SYNTHASE 1 [NADH], CHLOROPLASTIC-LIKE"/>
    <property type="match status" value="1"/>
</dbReference>
<feature type="domain" description="4Fe-4S ferredoxin-type" evidence="12">
    <location>
        <begin position="37"/>
        <end position="66"/>
    </location>
</feature>
<dbReference type="Proteomes" id="UP000254425">
    <property type="component" value="Chromosome"/>
</dbReference>
<dbReference type="SUPFAM" id="SSF51971">
    <property type="entry name" value="Nucleotide-binding domain"/>
    <property type="match status" value="1"/>
</dbReference>
<keyword evidence="4" id="KW-0479">Metal-binding</keyword>
<dbReference type="RefSeq" id="WP_208876073.1">
    <property type="nucleotide sequence ID" value="NZ_CP031320.1"/>
</dbReference>
<reference evidence="13 14" key="1">
    <citation type="submission" date="2018-07" db="EMBL/GenBank/DDBJ databases">
        <title>Draft genome of the type strain Streptomyces armeniacus ATCC 15676.</title>
        <authorList>
            <person name="Labana P."/>
            <person name="Gosse J.T."/>
            <person name="Boddy C.N."/>
        </authorList>
    </citation>
    <scope>NUCLEOTIDE SEQUENCE [LARGE SCALE GENOMIC DNA]</scope>
    <source>
        <strain evidence="13 14">ATCC 15676</strain>
    </source>
</reference>
<protein>
    <recommendedName>
        <fullName evidence="2">ferredoxin--NADP(+) reductase</fullName>
        <ecNumber evidence="2">1.18.1.2</ecNumber>
    </recommendedName>
</protein>
<dbReference type="SUPFAM" id="SSF54862">
    <property type="entry name" value="4Fe-4S ferredoxins"/>
    <property type="match status" value="1"/>
</dbReference>
<dbReference type="PROSITE" id="PS00198">
    <property type="entry name" value="4FE4S_FER_1"/>
    <property type="match status" value="1"/>
</dbReference>
<name>A0A345XKB4_9ACTN</name>
<evidence type="ECO:0000256" key="4">
    <source>
        <dbReference type="ARBA" id="ARBA00022723"/>
    </source>
</evidence>
<dbReference type="InterPro" id="IPR055275">
    <property type="entry name" value="Ferredox_Rdtase"/>
</dbReference>
<evidence type="ECO:0000256" key="7">
    <source>
        <dbReference type="ARBA" id="ARBA00023002"/>
    </source>
</evidence>
<dbReference type="PRINTS" id="PR00419">
    <property type="entry name" value="ADXRDTASE"/>
</dbReference>
<keyword evidence="9" id="KW-0411">Iron-sulfur</keyword>
<dbReference type="Gene3D" id="3.40.50.720">
    <property type="entry name" value="NAD(P)-binding Rossmann-like Domain"/>
    <property type="match status" value="1"/>
</dbReference>
<organism evidence="13 14">
    <name type="scientific">Streptomyces armeniacus</name>
    <dbReference type="NCBI Taxonomy" id="83291"/>
    <lineage>
        <taxon>Bacteria</taxon>
        <taxon>Bacillati</taxon>
        <taxon>Actinomycetota</taxon>
        <taxon>Actinomycetes</taxon>
        <taxon>Kitasatosporales</taxon>
        <taxon>Streptomycetaceae</taxon>
        <taxon>Streptomyces</taxon>
    </lineage>
</organism>
<evidence type="ECO:0000256" key="1">
    <source>
        <dbReference type="ARBA" id="ARBA00001974"/>
    </source>
</evidence>
<keyword evidence="6" id="KW-0521">NADP</keyword>
<dbReference type="Pfam" id="PF00037">
    <property type="entry name" value="Fer4"/>
    <property type="match status" value="1"/>
</dbReference>
<dbReference type="InterPro" id="IPR017896">
    <property type="entry name" value="4Fe4S_Fe-S-bd"/>
</dbReference>
<comment type="cofactor">
    <cofactor evidence="1">
        <name>FAD</name>
        <dbReference type="ChEBI" id="CHEBI:57692"/>
    </cofactor>
</comment>
<evidence type="ECO:0000256" key="10">
    <source>
        <dbReference type="ARBA" id="ARBA00047776"/>
    </source>
</evidence>
<feature type="region of interest" description="Disordered" evidence="11">
    <location>
        <begin position="421"/>
        <end position="441"/>
    </location>
</feature>
<dbReference type="EMBL" id="CP031320">
    <property type="protein sequence ID" value="AXK32080.1"/>
    <property type="molecule type" value="Genomic_DNA"/>
</dbReference>
<evidence type="ECO:0000256" key="8">
    <source>
        <dbReference type="ARBA" id="ARBA00023004"/>
    </source>
</evidence>
<dbReference type="Pfam" id="PF07992">
    <property type="entry name" value="Pyr_redox_2"/>
    <property type="match status" value="1"/>
</dbReference>